<sequence length="236" mass="26690">MSDHTSRQFDQELESVRARVLEMGGMVEQQIRNAIDGLARADREILLNVMNTDHRVNTLEVQVDEECQHIIARRQPAAVDMRMVFTVIKTITDLERIGDEAVKIARMANNLLDANRIQVPRFNEIKHAAEVAIDMLTKALDSFARLDAVLAASVVKEDIQLDAEYQSVVRQLITYMMEDPRTISSSLETITIIKSIERIGDHAKNMSEYVVFMVKGKDIRHLSIADVERAALGEDS</sequence>
<evidence type="ECO:0000313" key="4">
    <source>
        <dbReference type="EMBL" id="MCB6184034.1"/>
    </source>
</evidence>
<evidence type="ECO:0000256" key="1">
    <source>
        <dbReference type="ARBA" id="ARBA00008107"/>
    </source>
</evidence>
<dbReference type="PANTHER" id="PTHR42930:SF3">
    <property type="entry name" value="PHOSPHATE-SPECIFIC TRANSPORT SYSTEM ACCESSORY PROTEIN PHOU"/>
    <property type="match status" value="1"/>
</dbReference>
<accession>A0ABS8D756</accession>
<dbReference type="Gene3D" id="1.20.58.220">
    <property type="entry name" value="Phosphate transport system protein phou homolog 2, domain 2"/>
    <property type="match status" value="2"/>
</dbReference>
<dbReference type="Proteomes" id="UP001165395">
    <property type="component" value="Unassembled WGS sequence"/>
</dbReference>
<feature type="domain" description="PhoU" evidence="3">
    <location>
        <begin position="125"/>
        <end position="210"/>
    </location>
</feature>
<comment type="similarity">
    <text evidence="1 2">Belongs to the PhoU family.</text>
</comment>
<keyword evidence="2" id="KW-0963">Cytoplasm</keyword>
<dbReference type="Pfam" id="PF01895">
    <property type="entry name" value="PhoU"/>
    <property type="match status" value="2"/>
</dbReference>
<comment type="caution">
    <text evidence="4">The sequence shown here is derived from an EMBL/GenBank/DDBJ whole genome shotgun (WGS) entry which is preliminary data.</text>
</comment>
<keyword evidence="5" id="KW-1185">Reference proteome</keyword>
<dbReference type="RefSeq" id="WP_227180811.1">
    <property type="nucleotide sequence ID" value="NZ_JAJBZT010000005.1"/>
</dbReference>
<name>A0ABS8D756_9NEIS</name>
<dbReference type="SUPFAM" id="SSF109755">
    <property type="entry name" value="PhoU-like"/>
    <property type="match status" value="1"/>
</dbReference>
<comment type="function">
    <text evidence="2">Plays a role in the regulation of phosphate uptake.</text>
</comment>
<reference evidence="4" key="1">
    <citation type="submission" date="2021-10" db="EMBL/GenBank/DDBJ databases">
        <title>The complete genome sequence of Leeia sp. TBRC 13508.</title>
        <authorList>
            <person name="Charoenyingcharoen P."/>
            <person name="Yukphan P."/>
        </authorList>
    </citation>
    <scope>NUCLEOTIDE SEQUENCE</scope>
    <source>
        <strain evidence="4">TBRC 13508</strain>
    </source>
</reference>
<keyword evidence="2" id="KW-0813">Transport</keyword>
<comment type="subunit">
    <text evidence="2">Homodimer.</text>
</comment>
<comment type="subcellular location">
    <subcellularLocation>
        <location evidence="2">Cytoplasm</location>
    </subcellularLocation>
</comment>
<keyword evidence="2" id="KW-0592">Phosphate transport</keyword>
<feature type="domain" description="PhoU" evidence="3">
    <location>
        <begin position="20"/>
        <end position="107"/>
    </location>
</feature>
<dbReference type="InterPro" id="IPR028366">
    <property type="entry name" value="PhoU"/>
</dbReference>
<dbReference type="PIRSF" id="PIRSF003107">
    <property type="entry name" value="PhoU"/>
    <property type="match status" value="1"/>
</dbReference>
<proteinExistence type="inferred from homology"/>
<protein>
    <recommendedName>
        <fullName evidence="2">Phosphate-specific transport system accessory protein PhoU</fullName>
    </recommendedName>
</protein>
<organism evidence="4 5">
    <name type="scientific">Leeia speluncae</name>
    <dbReference type="NCBI Taxonomy" id="2884804"/>
    <lineage>
        <taxon>Bacteria</taxon>
        <taxon>Pseudomonadati</taxon>
        <taxon>Pseudomonadota</taxon>
        <taxon>Betaproteobacteria</taxon>
        <taxon>Neisseriales</taxon>
        <taxon>Leeiaceae</taxon>
        <taxon>Leeia</taxon>
    </lineage>
</organism>
<evidence type="ECO:0000256" key="2">
    <source>
        <dbReference type="PIRNR" id="PIRNR003107"/>
    </source>
</evidence>
<dbReference type="InterPro" id="IPR038078">
    <property type="entry name" value="PhoU-like_sf"/>
</dbReference>
<dbReference type="PANTHER" id="PTHR42930">
    <property type="entry name" value="PHOSPHATE-SPECIFIC TRANSPORT SYSTEM ACCESSORY PROTEIN PHOU"/>
    <property type="match status" value="1"/>
</dbReference>
<dbReference type="NCBIfam" id="TIGR02135">
    <property type="entry name" value="phoU_full"/>
    <property type="match status" value="1"/>
</dbReference>
<evidence type="ECO:0000259" key="3">
    <source>
        <dbReference type="Pfam" id="PF01895"/>
    </source>
</evidence>
<dbReference type="EMBL" id="JAJBZT010000005">
    <property type="protein sequence ID" value="MCB6184034.1"/>
    <property type="molecule type" value="Genomic_DNA"/>
</dbReference>
<dbReference type="InterPro" id="IPR026022">
    <property type="entry name" value="PhoU_dom"/>
</dbReference>
<evidence type="ECO:0000313" key="5">
    <source>
        <dbReference type="Proteomes" id="UP001165395"/>
    </source>
</evidence>
<gene>
    <name evidence="4" type="primary">phoU</name>
    <name evidence="4" type="ORF">LIN78_10805</name>
</gene>